<name>A0AAP3YHG8_BACAM</name>
<dbReference type="AlphaFoldDB" id="A0AAP3YHG8"/>
<reference evidence="5" key="1">
    <citation type="submission" date="2023-02" db="EMBL/GenBank/DDBJ databases">
        <title>Draft Whole-Genome Sequences of Bacillus Strains of Potential Probiotic for Poultry.</title>
        <authorList>
            <person name="Ma L.M."/>
            <person name="Lopez-Guerra N."/>
            <person name="Zhang G."/>
        </authorList>
    </citation>
    <scope>NUCLEOTIDE SEQUENCE</scope>
    <source>
        <strain evidence="5">OSU1013-24</strain>
    </source>
</reference>
<accession>A0AAP3YHG8</accession>
<dbReference type="InterPro" id="IPR014031">
    <property type="entry name" value="Ketoacyl_synth_C"/>
</dbReference>
<dbReference type="Pfam" id="PF02801">
    <property type="entry name" value="Ketoacyl-synt_C"/>
    <property type="match status" value="1"/>
</dbReference>
<dbReference type="Gene3D" id="3.40.47.10">
    <property type="match status" value="1"/>
</dbReference>
<dbReference type="EMBL" id="JARKHX010000007">
    <property type="protein sequence ID" value="MDF4195848.1"/>
    <property type="molecule type" value="Genomic_DNA"/>
</dbReference>
<dbReference type="PROSITE" id="PS00606">
    <property type="entry name" value="KS3_1"/>
    <property type="match status" value="1"/>
</dbReference>
<comment type="caution">
    <text evidence="5">The sequence shown here is derived from an EMBL/GenBank/DDBJ whole genome shotgun (WGS) entry which is preliminary data.</text>
</comment>
<evidence type="ECO:0000256" key="3">
    <source>
        <dbReference type="RuleBase" id="RU003694"/>
    </source>
</evidence>
<evidence type="ECO:0000256" key="2">
    <source>
        <dbReference type="ARBA" id="ARBA00022679"/>
    </source>
</evidence>
<gene>
    <name evidence="5" type="ORF">PV946_19105</name>
</gene>
<dbReference type="CDD" id="cd00834">
    <property type="entry name" value="KAS_I_II"/>
    <property type="match status" value="1"/>
</dbReference>
<dbReference type="GO" id="GO:0004315">
    <property type="term" value="F:3-oxoacyl-[acyl-carrier-protein] synthase activity"/>
    <property type="evidence" value="ECO:0007669"/>
    <property type="project" value="InterPro"/>
</dbReference>
<dbReference type="InterPro" id="IPR014030">
    <property type="entry name" value="Ketoacyl_synth_N"/>
</dbReference>
<dbReference type="Pfam" id="PF00109">
    <property type="entry name" value="ketoacyl-synt"/>
    <property type="match status" value="1"/>
</dbReference>
<dbReference type="InterPro" id="IPR000794">
    <property type="entry name" value="Beta-ketoacyl_synthase"/>
</dbReference>
<dbReference type="GO" id="GO:0006633">
    <property type="term" value="P:fatty acid biosynthetic process"/>
    <property type="evidence" value="ECO:0007669"/>
    <property type="project" value="InterPro"/>
</dbReference>
<dbReference type="PANTHER" id="PTHR11712:SF336">
    <property type="entry name" value="3-OXOACYL-[ACYL-CARRIER-PROTEIN] SYNTHASE, MITOCHONDRIAL"/>
    <property type="match status" value="1"/>
</dbReference>
<dbReference type="PROSITE" id="PS52004">
    <property type="entry name" value="KS3_2"/>
    <property type="match status" value="1"/>
</dbReference>
<protein>
    <submittedName>
        <fullName evidence="5">Beta-ketoacyl-[acyl-carrier-protein] synthase family protein</fullName>
    </submittedName>
</protein>
<dbReference type="InterPro" id="IPR018201">
    <property type="entry name" value="Ketoacyl_synth_AS"/>
</dbReference>
<evidence type="ECO:0000256" key="1">
    <source>
        <dbReference type="ARBA" id="ARBA00008467"/>
    </source>
</evidence>
<dbReference type="SMART" id="SM00825">
    <property type="entry name" value="PKS_KS"/>
    <property type="match status" value="1"/>
</dbReference>
<comment type="similarity">
    <text evidence="1 3">Belongs to the thiolase-like superfamily. Beta-ketoacyl-ACP synthases family.</text>
</comment>
<organism evidence="5 6">
    <name type="scientific">Bacillus amyloliquefaciens</name>
    <name type="common">Bacillus velezensis</name>
    <dbReference type="NCBI Taxonomy" id="1390"/>
    <lineage>
        <taxon>Bacteria</taxon>
        <taxon>Bacillati</taxon>
        <taxon>Bacillota</taxon>
        <taxon>Bacilli</taxon>
        <taxon>Bacillales</taxon>
        <taxon>Bacillaceae</taxon>
        <taxon>Bacillus</taxon>
        <taxon>Bacillus amyloliquefaciens group</taxon>
    </lineage>
</organism>
<dbReference type="PANTHER" id="PTHR11712">
    <property type="entry name" value="POLYKETIDE SYNTHASE-RELATED"/>
    <property type="match status" value="1"/>
</dbReference>
<dbReference type="InterPro" id="IPR020841">
    <property type="entry name" value="PKS_Beta-ketoAc_synthase_dom"/>
</dbReference>
<sequence>MNNLKRVVVTGTGAITSIGLNSNDFWRSCLSGESGISPIQKDGLQLLDPKYGGQIHNFNASEWIKVNDYKSIGRGSQLLIASMYDAIKNAELKPETYKMADLYVGTTMGEISIEKTDYNRHLEESSPQHLLDQGFLHTLLANACREFELQGETMLVANACSAGNYAIIQGYEKIRNGEQSICFTAGEDPFSTIAYYGFNRLKAIAAKECKPFDAHRDGMLVAEGAGCLVLEELEHAQQRGANILAEVKGYGVSCDAYHITAPHPNSTGIIQAMEKAVKKSGITTDDVDYISAHGTGTQANDKAESFAVNQLFNKKVPMSSIKSMIGHSMGAASLLEAIVCCNAVKEDVAPPTINFELKDINCDVDCIPNNKRSFPIEYAMNNSYAFGGANSSIIFKKFRDNC</sequence>
<dbReference type="InterPro" id="IPR016039">
    <property type="entry name" value="Thiolase-like"/>
</dbReference>
<dbReference type="Proteomes" id="UP001222377">
    <property type="component" value="Unassembled WGS sequence"/>
</dbReference>
<dbReference type="SUPFAM" id="SSF53901">
    <property type="entry name" value="Thiolase-like"/>
    <property type="match status" value="2"/>
</dbReference>
<evidence type="ECO:0000259" key="4">
    <source>
        <dbReference type="PROSITE" id="PS52004"/>
    </source>
</evidence>
<evidence type="ECO:0000313" key="6">
    <source>
        <dbReference type="Proteomes" id="UP001222377"/>
    </source>
</evidence>
<feature type="domain" description="Ketosynthase family 3 (KS3)" evidence="4">
    <location>
        <begin position="4"/>
        <end position="397"/>
    </location>
</feature>
<evidence type="ECO:0000313" key="5">
    <source>
        <dbReference type="EMBL" id="MDF4195848.1"/>
    </source>
</evidence>
<keyword evidence="2 3" id="KW-0808">Transferase</keyword>
<proteinExistence type="inferred from homology"/>